<gene>
    <name evidence="1" type="ORF">GMARGA_LOCUS11246</name>
</gene>
<name>A0ABN7UVQ7_GIGMA</name>
<dbReference type="EMBL" id="CAJVQB010006524">
    <property type="protein sequence ID" value="CAG8685760.1"/>
    <property type="molecule type" value="Genomic_DNA"/>
</dbReference>
<reference evidence="1 2" key="1">
    <citation type="submission" date="2021-06" db="EMBL/GenBank/DDBJ databases">
        <authorList>
            <person name="Kallberg Y."/>
            <person name="Tangrot J."/>
            <person name="Rosling A."/>
        </authorList>
    </citation>
    <scope>NUCLEOTIDE SEQUENCE [LARGE SCALE GENOMIC DNA]</scope>
    <source>
        <strain evidence="1 2">120-4 pot B 10/14</strain>
    </source>
</reference>
<organism evidence="1 2">
    <name type="scientific">Gigaspora margarita</name>
    <dbReference type="NCBI Taxonomy" id="4874"/>
    <lineage>
        <taxon>Eukaryota</taxon>
        <taxon>Fungi</taxon>
        <taxon>Fungi incertae sedis</taxon>
        <taxon>Mucoromycota</taxon>
        <taxon>Glomeromycotina</taxon>
        <taxon>Glomeromycetes</taxon>
        <taxon>Diversisporales</taxon>
        <taxon>Gigasporaceae</taxon>
        <taxon>Gigaspora</taxon>
    </lineage>
</organism>
<protein>
    <submittedName>
        <fullName evidence="1">3285_t:CDS:1</fullName>
    </submittedName>
</protein>
<evidence type="ECO:0000313" key="1">
    <source>
        <dbReference type="EMBL" id="CAG8685760.1"/>
    </source>
</evidence>
<comment type="caution">
    <text evidence="1">The sequence shown here is derived from an EMBL/GenBank/DDBJ whole genome shotgun (WGS) entry which is preliminary data.</text>
</comment>
<accession>A0ABN7UVQ7</accession>
<evidence type="ECO:0000313" key="2">
    <source>
        <dbReference type="Proteomes" id="UP000789901"/>
    </source>
</evidence>
<keyword evidence="2" id="KW-1185">Reference proteome</keyword>
<proteinExistence type="predicted"/>
<dbReference type="Proteomes" id="UP000789901">
    <property type="component" value="Unassembled WGS sequence"/>
</dbReference>
<sequence length="69" mass="7836">MQRKKQKNAKHKVTKAAHCENYNINDVTLLNIGQINVLCPECKALHWIGYSTTSTCHFLTSTIANTFNE</sequence>